<evidence type="ECO:0000313" key="10">
    <source>
        <dbReference type="Proteomes" id="UP000199051"/>
    </source>
</evidence>
<feature type="transmembrane region" description="Helical" evidence="7">
    <location>
        <begin position="286"/>
        <end position="304"/>
    </location>
</feature>
<dbReference type="Proteomes" id="UP000199051">
    <property type="component" value="Unassembled WGS sequence"/>
</dbReference>
<protein>
    <submittedName>
        <fullName evidence="9">Predicted arabinose efflux permease, MFS family</fullName>
    </submittedName>
</protein>
<feature type="transmembrane region" description="Helical" evidence="7">
    <location>
        <begin position="100"/>
        <end position="118"/>
    </location>
</feature>
<keyword evidence="3" id="KW-1003">Cell membrane</keyword>
<keyword evidence="5 7" id="KW-1133">Transmembrane helix</keyword>
<keyword evidence="4 7" id="KW-0812">Transmembrane</keyword>
<comment type="subcellular location">
    <subcellularLocation>
        <location evidence="1">Cell membrane</location>
        <topology evidence="1">Multi-pass membrane protein</topology>
    </subcellularLocation>
</comment>
<dbReference type="Pfam" id="PF05977">
    <property type="entry name" value="MFS_3"/>
    <property type="match status" value="1"/>
</dbReference>
<accession>A0A1H9UHC2</accession>
<evidence type="ECO:0000256" key="7">
    <source>
        <dbReference type="SAM" id="Phobius"/>
    </source>
</evidence>
<feature type="transmembrane region" description="Helical" evidence="7">
    <location>
        <begin position="376"/>
        <end position="396"/>
    </location>
</feature>
<dbReference type="EMBL" id="FOGI01000007">
    <property type="protein sequence ID" value="SES08661.1"/>
    <property type="molecule type" value="Genomic_DNA"/>
</dbReference>
<feature type="domain" description="Major facilitator superfamily (MFS) profile" evidence="8">
    <location>
        <begin position="219"/>
        <end position="422"/>
    </location>
</feature>
<dbReference type="AlphaFoldDB" id="A0A1H9UHC2"/>
<evidence type="ECO:0000256" key="2">
    <source>
        <dbReference type="ARBA" id="ARBA00022448"/>
    </source>
</evidence>
<dbReference type="SUPFAM" id="SSF103473">
    <property type="entry name" value="MFS general substrate transporter"/>
    <property type="match status" value="1"/>
</dbReference>
<evidence type="ECO:0000313" key="9">
    <source>
        <dbReference type="EMBL" id="SES08661.1"/>
    </source>
</evidence>
<evidence type="ECO:0000256" key="1">
    <source>
        <dbReference type="ARBA" id="ARBA00004651"/>
    </source>
</evidence>
<dbReference type="STRING" id="155974.SAMN04487818_107231"/>
<sequence>MFSSLRVRNYRLFATGQVVSNVGTWMQRIAQDWLVLVLTGNNPVALGIAAALQFLPTLLFSLWAGVLADRLDKRKLLIGVQIGLAACALVLGVLDVTGIVQVWHVYVLCFVLGAFSAVEVPVRQSFVAEIVGRSQVTNAVAINSTSFNLARIVGPAIAGVMIILIGTGWLFLANAVFTFAVIAGLLLMDPAKLIRGPKIPRAKGQLREGLRYVRGRADILTVMVLVFFVSTFGMTFFVTLAVVAATVFNRDADGYGLLSTALAVGTLAGSILAVRRSSRGRPRTRMLLGAAFAFGVLEVVVGLMPNFTAFAIALVPVGLFLMTFMTTANSTVQLAVSPEMRGRVMGLYMLVFVGGNPIGAPMVGWMADQWGARSPFIIGGAIAALTAMTCGLFLLLRGGVQRPVTGWGRLLLRRPGYENPVK</sequence>
<feature type="transmembrane region" description="Helical" evidence="7">
    <location>
        <begin position="254"/>
        <end position="274"/>
    </location>
</feature>
<reference evidence="10" key="1">
    <citation type="submission" date="2016-10" db="EMBL/GenBank/DDBJ databases">
        <authorList>
            <person name="Varghese N."/>
            <person name="Submissions S."/>
        </authorList>
    </citation>
    <scope>NUCLEOTIDE SEQUENCE [LARGE SCALE GENOMIC DNA]</scope>
    <source>
        <strain evidence="10">DSM 44260</strain>
    </source>
</reference>
<dbReference type="CDD" id="cd06173">
    <property type="entry name" value="MFS_MefA_like"/>
    <property type="match status" value="1"/>
</dbReference>
<feature type="transmembrane region" description="Helical" evidence="7">
    <location>
        <begin position="219"/>
        <end position="248"/>
    </location>
</feature>
<proteinExistence type="predicted"/>
<dbReference type="PANTHER" id="PTHR23513">
    <property type="entry name" value="INTEGRAL MEMBRANE EFFLUX PROTEIN-RELATED"/>
    <property type="match status" value="1"/>
</dbReference>
<feature type="transmembrane region" description="Helical" evidence="7">
    <location>
        <begin position="169"/>
        <end position="188"/>
    </location>
</feature>
<dbReference type="GO" id="GO:0022857">
    <property type="term" value="F:transmembrane transporter activity"/>
    <property type="evidence" value="ECO:0007669"/>
    <property type="project" value="InterPro"/>
</dbReference>
<gene>
    <name evidence="9" type="ORF">SAMN04487818_107231</name>
</gene>
<evidence type="ECO:0000259" key="8">
    <source>
        <dbReference type="PROSITE" id="PS50850"/>
    </source>
</evidence>
<organism evidence="9 10">
    <name type="scientific">Actinokineospora terrae</name>
    <dbReference type="NCBI Taxonomy" id="155974"/>
    <lineage>
        <taxon>Bacteria</taxon>
        <taxon>Bacillati</taxon>
        <taxon>Actinomycetota</taxon>
        <taxon>Actinomycetes</taxon>
        <taxon>Pseudonocardiales</taxon>
        <taxon>Pseudonocardiaceae</taxon>
        <taxon>Actinokineospora</taxon>
    </lineage>
</organism>
<feature type="transmembrane region" description="Helical" evidence="7">
    <location>
        <begin position="310"/>
        <end position="332"/>
    </location>
</feature>
<evidence type="ECO:0000256" key="3">
    <source>
        <dbReference type="ARBA" id="ARBA00022475"/>
    </source>
</evidence>
<dbReference type="InterPro" id="IPR036259">
    <property type="entry name" value="MFS_trans_sf"/>
</dbReference>
<dbReference type="InterPro" id="IPR020846">
    <property type="entry name" value="MFS_dom"/>
</dbReference>
<feature type="transmembrane region" description="Helical" evidence="7">
    <location>
        <begin position="344"/>
        <end position="364"/>
    </location>
</feature>
<name>A0A1H9UHC2_9PSEU</name>
<keyword evidence="6 7" id="KW-0472">Membrane</keyword>
<dbReference type="Gene3D" id="1.20.1250.20">
    <property type="entry name" value="MFS general substrate transporter like domains"/>
    <property type="match status" value="1"/>
</dbReference>
<feature type="transmembrane region" description="Helical" evidence="7">
    <location>
        <begin position="76"/>
        <end position="94"/>
    </location>
</feature>
<keyword evidence="2" id="KW-0813">Transport</keyword>
<dbReference type="InterPro" id="IPR010290">
    <property type="entry name" value="TM_effector"/>
</dbReference>
<dbReference type="RefSeq" id="WP_092780023.1">
    <property type="nucleotide sequence ID" value="NZ_FOGI01000007.1"/>
</dbReference>
<dbReference type="PROSITE" id="PS50850">
    <property type="entry name" value="MFS"/>
    <property type="match status" value="2"/>
</dbReference>
<feature type="domain" description="Major facilitator superfamily (MFS) profile" evidence="8">
    <location>
        <begin position="1"/>
        <end position="192"/>
    </location>
</feature>
<dbReference type="PANTHER" id="PTHR23513:SF11">
    <property type="entry name" value="STAPHYLOFERRIN A TRANSPORTER"/>
    <property type="match status" value="1"/>
</dbReference>
<evidence type="ECO:0000256" key="4">
    <source>
        <dbReference type="ARBA" id="ARBA00022692"/>
    </source>
</evidence>
<feature type="transmembrane region" description="Helical" evidence="7">
    <location>
        <begin position="44"/>
        <end position="64"/>
    </location>
</feature>
<evidence type="ECO:0000256" key="5">
    <source>
        <dbReference type="ARBA" id="ARBA00022989"/>
    </source>
</evidence>
<feature type="transmembrane region" description="Helical" evidence="7">
    <location>
        <begin position="139"/>
        <end position="163"/>
    </location>
</feature>
<evidence type="ECO:0000256" key="6">
    <source>
        <dbReference type="ARBA" id="ARBA00023136"/>
    </source>
</evidence>
<keyword evidence="10" id="KW-1185">Reference proteome</keyword>
<dbReference type="GO" id="GO:0005886">
    <property type="term" value="C:plasma membrane"/>
    <property type="evidence" value="ECO:0007669"/>
    <property type="project" value="UniProtKB-SubCell"/>
</dbReference>